<feature type="compositionally biased region" description="Basic and acidic residues" evidence="1">
    <location>
        <begin position="75"/>
        <end position="88"/>
    </location>
</feature>
<dbReference type="GeneID" id="85314560"/>
<sequence length="209" mass="22703">MSAGNPPYPSTSSPAAAAFRSPTPSSTHQTSFPMNPSRHHHHPHHPHHHPHHAHGGGGSSSSAAGSSSADVFTPEMRDRQARGKDPYRSGDASDASDVSTTRDSRTGSKMRLGGGEKDDFGKIERREKAVAFLDNPELLMMYAQSTGDSIPSARLHFMKMMCGYDDEFLEEDSHARGHAHAHNSHGRRPPSRPARDTDKRRGGDRAAGR</sequence>
<dbReference type="Proteomes" id="UP001244011">
    <property type="component" value="Unassembled WGS sequence"/>
</dbReference>
<keyword evidence="3" id="KW-1185">Reference proteome</keyword>
<feature type="compositionally biased region" description="Basic residues" evidence="1">
    <location>
        <begin position="176"/>
        <end position="190"/>
    </location>
</feature>
<organism evidence="2 3">
    <name type="scientific">Phialemonium atrogriseum</name>
    <dbReference type="NCBI Taxonomy" id="1093897"/>
    <lineage>
        <taxon>Eukaryota</taxon>
        <taxon>Fungi</taxon>
        <taxon>Dikarya</taxon>
        <taxon>Ascomycota</taxon>
        <taxon>Pezizomycotina</taxon>
        <taxon>Sordariomycetes</taxon>
        <taxon>Sordariomycetidae</taxon>
        <taxon>Cephalothecales</taxon>
        <taxon>Cephalothecaceae</taxon>
        <taxon>Phialemonium</taxon>
    </lineage>
</organism>
<proteinExistence type="predicted"/>
<feature type="compositionally biased region" description="Basic and acidic residues" evidence="1">
    <location>
        <begin position="193"/>
        <end position="209"/>
    </location>
</feature>
<protein>
    <submittedName>
        <fullName evidence="2">Uncharacterized protein</fullName>
    </submittedName>
</protein>
<evidence type="ECO:0000313" key="3">
    <source>
        <dbReference type="Proteomes" id="UP001244011"/>
    </source>
</evidence>
<evidence type="ECO:0000313" key="2">
    <source>
        <dbReference type="EMBL" id="KAK1772445.1"/>
    </source>
</evidence>
<dbReference type="RefSeq" id="XP_060288658.1">
    <property type="nucleotide sequence ID" value="XM_060431373.1"/>
</dbReference>
<name>A0AAJ0C948_9PEZI</name>
<reference evidence="2" key="1">
    <citation type="submission" date="2023-06" db="EMBL/GenBank/DDBJ databases">
        <title>Genome-scale phylogeny and comparative genomics of the fungal order Sordariales.</title>
        <authorList>
            <consortium name="Lawrence Berkeley National Laboratory"/>
            <person name="Hensen N."/>
            <person name="Bonometti L."/>
            <person name="Westerberg I."/>
            <person name="Brannstrom I.O."/>
            <person name="Guillou S."/>
            <person name="Cros-Aarteil S."/>
            <person name="Calhoun S."/>
            <person name="Haridas S."/>
            <person name="Kuo A."/>
            <person name="Mondo S."/>
            <person name="Pangilinan J."/>
            <person name="Riley R."/>
            <person name="Labutti K."/>
            <person name="Andreopoulos B."/>
            <person name="Lipzen A."/>
            <person name="Chen C."/>
            <person name="Yanf M."/>
            <person name="Daum C."/>
            <person name="Ng V."/>
            <person name="Clum A."/>
            <person name="Steindorff A."/>
            <person name="Ohm R."/>
            <person name="Martin F."/>
            <person name="Silar P."/>
            <person name="Natvig D."/>
            <person name="Lalanne C."/>
            <person name="Gautier V."/>
            <person name="Ament-Velasquez S.L."/>
            <person name="Kruys A."/>
            <person name="Hutchinson M.I."/>
            <person name="Powell A.J."/>
            <person name="Barry K."/>
            <person name="Miller A.N."/>
            <person name="Grigoriev I.V."/>
            <person name="Debuchy R."/>
            <person name="Gladieux P."/>
            <person name="Thoren M.H."/>
            <person name="Johannesson H."/>
        </authorList>
    </citation>
    <scope>NUCLEOTIDE SEQUENCE</scope>
    <source>
        <strain evidence="2">8032-3</strain>
    </source>
</reference>
<feature type="region of interest" description="Disordered" evidence="1">
    <location>
        <begin position="173"/>
        <end position="209"/>
    </location>
</feature>
<accession>A0AAJ0C948</accession>
<evidence type="ECO:0000256" key="1">
    <source>
        <dbReference type="SAM" id="MobiDB-lite"/>
    </source>
</evidence>
<comment type="caution">
    <text evidence="2">The sequence shown here is derived from an EMBL/GenBank/DDBJ whole genome shotgun (WGS) entry which is preliminary data.</text>
</comment>
<gene>
    <name evidence="2" type="ORF">QBC33DRAFT_583221</name>
</gene>
<dbReference type="AlphaFoldDB" id="A0AAJ0C948"/>
<feature type="compositionally biased region" description="Low complexity" evidence="1">
    <location>
        <begin position="10"/>
        <end position="27"/>
    </location>
</feature>
<feature type="compositionally biased region" description="Basic residues" evidence="1">
    <location>
        <begin position="37"/>
        <end position="54"/>
    </location>
</feature>
<dbReference type="EMBL" id="MU838997">
    <property type="protein sequence ID" value="KAK1772445.1"/>
    <property type="molecule type" value="Genomic_DNA"/>
</dbReference>
<feature type="compositionally biased region" description="Low complexity" evidence="1">
    <location>
        <begin position="60"/>
        <end position="69"/>
    </location>
</feature>
<feature type="region of interest" description="Disordered" evidence="1">
    <location>
        <begin position="1"/>
        <end position="121"/>
    </location>
</feature>